<dbReference type="Gene3D" id="3.30.420.10">
    <property type="entry name" value="Ribonuclease H-like superfamily/Ribonuclease H"/>
    <property type="match status" value="1"/>
</dbReference>
<evidence type="ECO:0000313" key="6">
    <source>
        <dbReference type="EMBL" id="GJS53698.1"/>
    </source>
</evidence>
<dbReference type="InterPro" id="IPR001584">
    <property type="entry name" value="Integrase_cat-core"/>
</dbReference>
<dbReference type="SUPFAM" id="SSF57756">
    <property type="entry name" value="Retrovirus zinc finger-like domains"/>
    <property type="match status" value="1"/>
</dbReference>
<evidence type="ECO:0000256" key="1">
    <source>
        <dbReference type="ARBA" id="ARBA00022670"/>
    </source>
</evidence>
<feature type="compositionally biased region" description="Basic and acidic residues" evidence="3">
    <location>
        <begin position="128"/>
        <end position="144"/>
    </location>
</feature>
<evidence type="ECO:0000256" key="3">
    <source>
        <dbReference type="SAM" id="MobiDB-lite"/>
    </source>
</evidence>
<feature type="compositionally biased region" description="Polar residues" evidence="3">
    <location>
        <begin position="444"/>
        <end position="454"/>
    </location>
</feature>
<dbReference type="InterPro" id="IPR054722">
    <property type="entry name" value="PolX-like_BBD"/>
</dbReference>
<feature type="region of interest" description="Disordered" evidence="3">
    <location>
        <begin position="444"/>
        <end position="488"/>
    </location>
</feature>
<name>A0ABQ4WLF2_9ASTR</name>
<dbReference type="InterPro" id="IPR036875">
    <property type="entry name" value="Znf_CCHC_sf"/>
</dbReference>
<proteinExistence type="predicted"/>
<dbReference type="InterPro" id="IPR001878">
    <property type="entry name" value="Znf_CCHC"/>
</dbReference>
<reference evidence="6" key="1">
    <citation type="journal article" date="2022" name="Int. J. Mol. Sci.">
        <title>Draft Genome of Tanacetum Coccineum: Genomic Comparison of Closely Related Tanacetum-Family Plants.</title>
        <authorList>
            <person name="Yamashiro T."/>
            <person name="Shiraishi A."/>
            <person name="Nakayama K."/>
            <person name="Satake H."/>
        </authorList>
    </citation>
    <scope>NUCLEOTIDE SEQUENCE</scope>
</reference>
<dbReference type="Proteomes" id="UP001151760">
    <property type="component" value="Unassembled WGS sequence"/>
</dbReference>
<evidence type="ECO:0000256" key="2">
    <source>
        <dbReference type="PROSITE-ProRule" id="PRU00047"/>
    </source>
</evidence>
<keyword evidence="1" id="KW-0645">Protease</keyword>
<keyword evidence="2" id="KW-0863">Zinc-finger</keyword>
<accession>A0ABQ4WLF2</accession>
<feature type="domain" description="Integrase catalytic" evidence="5">
    <location>
        <begin position="290"/>
        <end position="389"/>
    </location>
</feature>
<dbReference type="PANTHER" id="PTHR42648:SF27">
    <property type="entry name" value="RNA-DIRECTED DNA POLYMERASE"/>
    <property type="match status" value="1"/>
</dbReference>
<organism evidence="6 7">
    <name type="scientific">Tanacetum coccineum</name>
    <dbReference type="NCBI Taxonomy" id="301880"/>
    <lineage>
        <taxon>Eukaryota</taxon>
        <taxon>Viridiplantae</taxon>
        <taxon>Streptophyta</taxon>
        <taxon>Embryophyta</taxon>
        <taxon>Tracheophyta</taxon>
        <taxon>Spermatophyta</taxon>
        <taxon>Magnoliopsida</taxon>
        <taxon>eudicotyledons</taxon>
        <taxon>Gunneridae</taxon>
        <taxon>Pentapetalae</taxon>
        <taxon>asterids</taxon>
        <taxon>campanulids</taxon>
        <taxon>Asterales</taxon>
        <taxon>Asteraceae</taxon>
        <taxon>Asteroideae</taxon>
        <taxon>Anthemideae</taxon>
        <taxon>Anthemidinae</taxon>
        <taxon>Tanacetum</taxon>
    </lineage>
</organism>
<keyword evidence="1" id="KW-0378">Hydrolase</keyword>
<comment type="caution">
    <text evidence="6">The sequence shown here is derived from an EMBL/GenBank/DDBJ whole genome shotgun (WGS) entry which is preliminary data.</text>
</comment>
<dbReference type="Pfam" id="PF22936">
    <property type="entry name" value="Pol_BBD"/>
    <property type="match status" value="1"/>
</dbReference>
<dbReference type="Gene3D" id="4.10.60.10">
    <property type="entry name" value="Zinc finger, CCHC-type"/>
    <property type="match status" value="1"/>
</dbReference>
<dbReference type="PANTHER" id="PTHR42648">
    <property type="entry name" value="TRANSPOSASE, PUTATIVE-RELATED"/>
    <property type="match status" value="1"/>
</dbReference>
<dbReference type="InterPro" id="IPR057670">
    <property type="entry name" value="SH3_retrovirus"/>
</dbReference>
<keyword evidence="2" id="KW-0479">Metal-binding</keyword>
<evidence type="ECO:0000259" key="5">
    <source>
        <dbReference type="PROSITE" id="PS50994"/>
    </source>
</evidence>
<protein>
    <submittedName>
        <fullName evidence="6">Retrotransposon protein, putative, ty1-copia subclass</fullName>
    </submittedName>
</protein>
<feature type="domain" description="CCHC-type" evidence="4">
    <location>
        <begin position="151"/>
        <end position="165"/>
    </location>
</feature>
<evidence type="ECO:0000313" key="7">
    <source>
        <dbReference type="Proteomes" id="UP001151760"/>
    </source>
</evidence>
<dbReference type="SUPFAM" id="SSF53098">
    <property type="entry name" value="Ribonuclease H-like"/>
    <property type="match status" value="1"/>
</dbReference>
<dbReference type="EMBL" id="BQNB010008745">
    <property type="protein sequence ID" value="GJS53698.1"/>
    <property type="molecule type" value="Genomic_DNA"/>
</dbReference>
<dbReference type="InterPro" id="IPR012337">
    <property type="entry name" value="RNaseH-like_sf"/>
</dbReference>
<dbReference type="PROSITE" id="PS50994">
    <property type="entry name" value="INTEGRASE"/>
    <property type="match status" value="1"/>
</dbReference>
<sequence>MAATQTTNNNSIRSILEKEKLNGSNFLDWYRNLRIVLRNEQKLHHLEEALPEAPPATAIAAVRNAYTCKVAEQQEVACLMLPFHACKQEEGQSISTYVLKMKAYLDQMEHLGYPMPLGKQRGKGKNKLAYDPKHKIPPPGKKEHLAKDTECHHCHKTGHWKKNCPLYLAELKKNKASASGTSGIFTIELFSFPKSNTWIYDTGYGNHICNTIQGFRRYQKLNKGALDLYVGNGHSASIEAIRSFKLILPSGMILVLDNCHFPPSITRGIVSLSRLCDKGFRHEFMDNCAISDRRGEYLSQEFLDHLRSHRIISQFTPPYTPQHNGVSERRNRTLLDMVRSMRSLTTLPMSFWGYALESTVRILNMVPIKKGCEALVKRDTPNKLESRSIKCIFVGYPKEIIGYYFYYPLENKIFVARYAEFFETKLIKQEASGSTVDFDEIQSENAQPSENTSLHQHEVEPDTVEPQTDVNPIRRSTRISQAPERYGC</sequence>
<dbReference type="InterPro" id="IPR036397">
    <property type="entry name" value="RNaseH_sf"/>
</dbReference>
<dbReference type="Pfam" id="PF25597">
    <property type="entry name" value="SH3_retrovirus"/>
    <property type="match status" value="1"/>
</dbReference>
<reference evidence="6" key="2">
    <citation type="submission" date="2022-01" db="EMBL/GenBank/DDBJ databases">
        <authorList>
            <person name="Yamashiro T."/>
            <person name="Shiraishi A."/>
            <person name="Satake H."/>
            <person name="Nakayama K."/>
        </authorList>
    </citation>
    <scope>NUCLEOTIDE SEQUENCE</scope>
</reference>
<gene>
    <name evidence="6" type="ORF">Tco_0627060</name>
</gene>
<evidence type="ECO:0000259" key="4">
    <source>
        <dbReference type="PROSITE" id="PS50158"/>
    </source>
</evidence>
<keyword evidence="7" id="KW-1185">Reference proteome</keyword>
<dbReference type="InterPro" id="IPR039537">
    <property type="entry name" value="Retrotran_Ty1/copia-like"/>
</dbReference>
<keyword evidence="2" id="KW-0862">Zinc</keyword>
<feature type="region of interest" description="Disordered" evidence="3">
    <location>
        <begin position="115"/>
        <end position="144"/>
    </location>
</feature>
<dbReference type="PROSITE" id="PS50158">
    <property type="entry name" value="ZF_CCHC"/>
    <property type="match status" value="1"/>
</dbReference>